<comment type="caution">
    <text evidence="1">The sequence shown here is derived from an EMBL/GenBank/DDBJ whole genome shotgun (WGS) entry which is preliminary data.</text>
</comment>
<sequence>MPYVRGWSAARQSTDALAEQLMALGLSADFPALKAGVNVRGDGIVRLGAIRPDAASLLALLLTAGLTVEMARNENRPGGDDGASTDAA</sequence>
<organism evidence="1 2">
    <name type="scientific">Streptomyces physcomitrii</name>
    <dbReference type="NCBI Taxonomy" id="2724184"/>
    <lineage>
        <taxon>Bacteria</taxon>
        <taxon>Bacillati</taxon>
        <taxon>Actinomycetota</taxon>
        <taxon>Actinomycetes</taxon>
        <taxon>Kitasatosporales</taxon>
        <taxon>Streptomycetaceae</taxon>
        <taxon>Streptomyces</taxon>
    </lineage>
</organism>
<accession>A0ABX1GYL7</accession>
<dbReference type="EMBL" id="JAAWWP010000001">
    <property type="protein sequence ID" value="NKI40230.1"/>
    <property type="molecule type" value="Genomic_DNA"/>
</dbReference>
<name>A0ABX1GYL7_9ACTN</name>
<keyword evidence="2" id="KW-1185">Reference proteome</keyword>
<evidence type="ECO:0000313" key="1">
    <source>
        <dbReference type="EMBL" id="NKI40230.1"/>
    </source>
</evidence>
<reference evidence="1 2" key="1">
    <citation type="submission" date="2020-04" db="EMBL/GenBank/DDBJ databases">
        <title>Phylogenetic Diversity and Antibacterial Activity against Ralstonia solanacearum of Endophytic Actinomycete Isolated from Moss.</title>
        <authorList>
            <person name="Zhuang X."/>
        </authorList>
    </citation>
    <scope>NUCLEOTIDE SEQUENCE [LARGE SCALE GENOMIC DNA]</scope>
    <source>
        <strain evidence="1 2">LD120</strain>
    </source>
</reference>
<protein>
    <submittedName>
        <fullName evidence="1">Uncharacterized protein</fullName>
    </submittedName>
</protein>
<gene>
    <name evidence="1" type="ORF">HFV08_02970</name>
</gene>
<dbReference type="Proteomes" id="UP000772196">
    <property type="component" value="Unassembled WGS sequence"/>
</dbReference>
<proteinExistence type="predicted"/>
<evidence type="ECO:0000313" key="2">
    <source>
        <dbReference type="Proteomes" id="UP000772196"/>
    </source>
</evidence>